<keyword evidence="6 8" id="KW-0472">Membrane</keyword>
<dbReference type="EMBL" id="NGKW01000017">
    <property type="protein sequence ID" value="OTN86643.1"/>
    <property type="molecule type" value="Genomic_DNA"/>
</dbReference>
<dbReference type="Pfam" id="PF25935">
    <property type="entry name" value="BSH_LcnD"/>
    <property type="match status" value="1"/>
</dbReference>
<evidence type="ECO:0000259" key="10">
    <source>
        <dbReference type="Pfam" id="PF25935"/>
    </source>
</evidence>
<dbReference type="Pfam" id="PF25887">
    <property type="entry name" value="HB_LcnD"/>
    <property type="match status" value="1"/>
</dbReference>
<feature type="domain" description="LcnD-like C-terminal" evidence="11">
    <location>
        <begin position="353"/>
        <end position="439"/>
    </location>
</feature>
<evidence type="ECO:0000256" key="5">
    <source>
        <dbReference type="ARBA" id="ARBA00022989"/>
    </source>
</evidence>
<comment type="subcellular location">
    <subcellularLocation>
        <location evidence="1">Membrane</location>
        <topology evidence="1">Single-pass membrane protein</topology>
    </subcellularLocation>
</comment>
<reference evidence="12 13" key="1">
    <citation type="submission" date="2017-05" db="EMBL/GenBank/DDBJ databases">
        <title>The Genome Sequence of Enterococcus faecium 7H8_DIV0219.</title>
        <authorList>
            <consortium name="The Broad Institute Genomics Platform"/>
            <consortium name="The Broad Institute Genomic Center for Infectious Diseases"/>
            <person name="Earl A."/>
            <person name="Manson A."/>
            <person name="Schwartman J."/>
            <person name="Gilmore M."/>
            <person name="Abouelleil A."/>
            <person name="Cao P."/>
            <person name="Chapman S."/>
            <person name="Cusick C."/>
            <person name="Shea T."/>
            <person name="Young S."/>
            <person name="Neafsey D."/>
            <person name="Nusbaum C."/>
            <person name="Birren B."/>
        </authorList>
    </citation>
    <scope>NUCLEOTIDE SEQUENCE [LARGE SCALE GENOMIC DNA]</scope>
    <source>
        <strain evidence="12 13">7H8_DIV0219</strain>
    </source>
</reference>
<gene>
    <name evidence="12" type="ORF">A5810_003013</name>
</gene>
<evidence type="ECO:0000313" key="13">
    <source>
        <dbReference type="Proteomes" id="UP000194885"/>
    </source>
</evidence>
<sequence length="452" mass="52062">MKQDWENSSSVYSQKHQTFYRWILYPVIMFILLLGLFLTFAKKEVVIRTSAKITANANKLEVPIDTKIIENQLVENKEVQKGEKLVTFDVQSLQLQKAPLETENNQIINEKKAAQCLIDSLNTDSNQFQEPDPFGYENQLKSILSENTVNQLEIEQKKLTNQKEKEAYQKTSSQLAKQLDSYKNQMTEWEQVRTAWQKQQNLQGFPTEIMTEYQAWQTQIKEISEEQKEQTKAAITVQINERITQIKSTIEQLENEQVKLVEPISIEPEIQKQTETYIQVKEQAITATKQKIKELSSTENKNKQTIQLLNEQIQQAVIKAPITGKIHLNDEVKGLTEIPKGTVIAEIYPALNKQKQLFTAYIPSSEITRIKTNMPVHLKLDKKGVKTEILNGKLTEIAETSTPTEKGDFYLIKGIISIPKNLDLRYGITGELSLVIGKKTYLQQIQDWIFNK</sequence>
<dbReference type="RefSeq" id="WP_086323951.1">
    <property type="nucleotide sequence ID" value="NZ_NGKW01000017.1"/>
</dbReference>
<evidence type="ECO:0000256" key="4">
    <source>
        <dbReference type="ARBA" id="ARBA00022692"/>
    </source>
</evidence>
<dbReference type="Pfam" id="PF25940">
    <property type="entry name" value="LcnD_C"/>
    <property type="match status" value="1"/>
</dbReference>
<name>A0A242B009_ENTFC</name>
<protein>
    <recommendedName>
        <fullName evidence="14">Bacteriocin secretion accessory protein</fullName>
    </recommendedName>
</protein>
<keyword evidence="4 8" id="KW-0812">Transmembrane</keyword>
<evidence type="ECO:0000256" key="8">
    <source>
        <dbReference type="SAM" id="Phobius"/>
    </source>
</evidence>
<evidence type="ECO:0000259" key="11">
    <source>
        <dbReference type="Pfam" id="PF25940"/>
    </source>
</evidence>
<proteinExistence type="inferred from homology"/>
<feature type="coiled-coil region" evidence="7">
    <location>
        <begin position="236"/>
        <end position="298"/>
    </location>
</feature>
<dbReference type="InterPro" id="IPR058786">
    <property type="entry name" value="BSH_LcnD"/>
</dbReference>
<feature type="transmembrane region" description="Helical" evidence="8">
    <location>
        <begin position="20"/>
        <end position="41"/>
    </location>
</feature>
<dbReference type="InterPro" id="IPR050739">
    <property type="entry name" value="MFP"/>
</dbReference>
<dbReference type="AlphaFoldDB" id="A0A242B009"/>
<keyword evidence="5 8" id="KW-1133">Transmembrane helix</keyword>
<evidence type="ECO:0000256" key="3">
    <source>
        <dbReference type="ARBA" id="ARBA00022448"/>
    </source>
</evidence>
<feature type="domain" description="LcnD-like barrel-sandwich hybrid" evidence="10">
    <location>
        <begin position="60"/>
        <end position="349"/>
    </location>
</feature>
<organism evidence="12 13">
    <name type="scientific">Enterococcus faecium</name>
    <name type="common">Streptococcus faecium</name>
    <dbReference type="NCBI Taxonomy" id="1352"/>
    <lineage>
        <taxon>Bacteria</taxon>
        <taxon>Bacillati</taxon>
        <taxon>Bacillota</taxon>
        <taxon>Bacilli</taxon>
        <taxon>Lactobacillales</taxon>
        <taxon>Enterococcaceae</taxon>
        <taxon>Enterococcus</taxon>
    </lineage>
</organism>
<dbReference type="NCBIfam" id="TIGR01000">
    <property type="entry name" value="bacteriocin_acc"/>
    <property type="match status" value="1"/>
</dbReference>
<evidence type="ECO:0000313" key="12">
    <source>
        <dbReference type="EMBL" id="OTN86643.1"/>
    </source>
</evidence>
<feature type="domain" description="LcnD-like long helical bundle" evidence="9">
    <location>
        <begin position="96"/>
        <end position="310"/>
    </location>
</feature>
<evidence type="ECO:0000256" key="7">
    <source>
        <dbReference type="SAM" id="Coils"/>
    </source>
</evidence>
<comment type="caution">
    <text evidence="12">The sequence shown here is derived from an EMBL/GenBank/DDBJ whole genome shotgun (WGS) entry which is preliminary data.</text>
</comment>
<evidence type="ECO:0000256" key="2">
    <source>
        <dbReference type="ARBA" id="ARBA00009477"/>
    </source>
</evidence>
<dbReference type="InterPro" id="IPR058795">
    <property type="entry name" value="LcnD_C"/>
</dbReference>
<accession>A0A242B009</accession>
<keyword evidence="7" id="KW-0175">Coiled coil</keyword>
<dbReference type="GO" id="GO:0016020">
    <property type="term" value="C:membrane"/>
    <property type="evidence" value="ECO:0007669"/>
    <property type="project" value="UniProtKB-SubCell"/>
</dbReference>
<dbReference type="PANTHER" id="PTHR30386">
    <property type="entry name" value="MEMBRANE FUSION SUBUNIT OF EMRAB-TOLC MULTIDRUG EFFLUX PUMP"/>
    <property type="match status" value="1"/>
</dbReference>
<dbReference type="InterPro" id="IPR005696">
    <property type="entry name" value="MesE/LcnD"/>
</dbReference>
<dbReference type="PANTHER" id="PTHR30386:SF26">
    <property type="entry name" value="TRANSPORT PROTEIN COMB"/>
    <property type="match status" value="1"/>
</dbReference>
<comment type="similarity">
    <text evidence="2">Belongs to the membrane fusion protein (MFP) (TC 8.A.1) family.</text>
</comment>
<dbReference type="Proteomes" id="UP000194885">
    <property type="component" value="Unassembled WGS sequence"/>
</dbReference>
<feature type="coiled-coil region" evidence="7">
    <location>
        <begin position="149"/>
        <end position="199"/>
    </location>
</feature>
<evidence type="ECO:0008006" key="14">
    <source>
        <dbReference type="Google" id="ProtNLM"/>
    </source>
</evidence>
<dbReference type="InterPro" id="IPR058794">
    <property type="entry name" value="HB_LcnD"/>
</dbReference>
<evidence type="ECO:0000256" key="1">
    <source>
        <dbReference type="ARBA" id="ARBA00004167"/>
    </source>
</evidence>
<keyword evidence="3" id="KW-0813">Transport</keyword>
<evidence type="ECO:0000259" key="9">
    <source>
        <dbReference type="Pfam" id="PF25887"/>
    </source>
</evidence>
<evidence type="ECO:0000256" key="6">
    <source>
        <dbReference type="ARBA" id="ARBA00023136"/>
    </source>
</evidence>